<dbReference type="RefSeq" id="XP_016220026.1">
    <property type="nucleotide sequence ID" value="XM_016373115.1"/>
</dbReference>
<reference evidence="2 3" key="1">
    <citation type="submission" date="2015-01" db="EMBL/GenBank/DDBJ databases">
        <title>The Genome Sequence of Exophiala mesophila CBS40295.</title>
        <authorList>
            <consortium name="The Broad Institute Genomics Platform"/>
            <person name="Cuomo C."/>
            <person name="de Hoog S."/>
            <person name="Gorbushina A."/>
            <person name="Stielow B."/>
            <person name="Teixiera M."/>
            <person name="Abouelleil A."/>
            <person name="Chapman S.B."/>
            <person name="Priest M."/>
            <person name="Young S.K."/>
            <person name="Wortman J."/>
            <person name="Nusbaum C."/>
            <person name="Birren B."/>
        </authorList>
    </citation>
    <scope>NUCLEOTIDE SEQUENCE [LARGE SCALE GENOMIC DNA]</scope>
    <source>
        <strain evidence="2 3">CBS 40295</strain>
    </source>
</reference>
<dbReference type="InterPro" id="IPR044053">
    <property type="entry name" value="AsaB-like"/>
</dbReference>
<comment type="similarity">
    <text evidence="1">Belongs to the asaB hydroxylase/desaturase family.</text>
</comment>
<dbReference type="PANTHER" id="PTHR34598:SF3">
    <property type="entry name" value="OXIDOREDUCTASE AN1597"/>
    <property type="match status" value="1"/>
</dbReference>
<sequence>MPDIVTSIGYLADLDLYKREKPYCVLVSPEQAANLPPDTQTSNLEFEQHENILVKDIRDCEPSAFGLDKTGFEVVTDLFDVSDIQGWSGLRQYQTQTEKFLRAQFGVDRVVCWEVTLRHNVQREAMVVDLNDWTIPDGPAAGAHNDVTAISGPNIIADHLPEELKAVYHNGGYRFRIVNTWRPLLASLEDNPLALCDFRSVDPDDLVPADRVIPSNEGEVYYLKYNPDQKWYWLDSMTMDELFIFIMYDSEKGPQARYCPHVPVKNPRAPAEAPPRKSVETRSILISKVADT</sequence>
<dbReference type="VEuPathDB" id="FungiDB:PV10_08135"/>
<dbReference type="PANTHER" id="PTHR34598">
    <property type="entry name" value="BLL6449 PROTEIN"/>
    <property type="match status" value="1"/>
</dbReference>
<dbReference type="OrthoDB" id="412788at2759"/>
<dbReference type="AlphaFoldDB" id="A0A0D1Z0Y6"/>
<protein>
    <recommendedName>
        <fullName evidence="4">Methyltransferase</fullName>
    </recommendedName>
</protein>
<dbReference type="Proteomes" id="UP000054302">
    <property type="component" value="Unassembled WGS sequence"/>
</dbReference>
<dbReference type="NCBIfam" id="NF041278">
    <property type="entry name" value="CmcJ_NvfI_EfuI"/>
    <property type="match status" value="1"/>
</dbReference>
<name>A0A0D1Z0Y6_EXOME</name>
<evidence type="ECO:0000256" key="1">
    <source>
        <dbReference type="ARBA" id="ARBA00023604"/>
    </source>
</evidence>
<evidence type="ECO:0000313" key="3">
    <source>
        <dbReference type="Proteomes" id="UP000054302"/>
    </source>
</evidence>
<dbReference type="GO" id="GO:0016491">
    <property type="term" value="F:oxidoreductase activity"/>
    <property type="evidence" value="ECO:0007669"/>
    <property type="project" value="InterPro"/>
</dbReference>
<proteinExistence type="inferred from homology"/>
<dbReference type="STRING" id="212818.A0A0D1Z0Y6"/>
<dbReference type="EMBL" id="KN847525">
    <property type="protein sequence ID" value="KIV88452.1"/>
    <property type="molecule type" value="Genomic_DNA"/>
</dbReference>
<evidence type="ECO:0008006" key="4">
    <source>
        <dbReference type="Google" id="ProtNLM"/>
    </source>
</evidence>
<keyword evidence="3" id="KW-1185">Reference proteome</keyword>
<dbReference type="HOGENOM" id="CLU_042688_2_0_1"/>
<accession>A0A0D1Z0Y6</accession>
<evidence type="ECO:0000313" key="2">
    <source>
        <dbReference type="EMBL" id="KIV88452.1"/>
    </source>
</evidence>
<gene>
    <name evidence="2" type="ORF">PV10_08135</name>
</gene>
<organism evidence="2 3">
    <name type="scientific">Exophiala mesophila</name>
    <name type="common">Black yeast-like fungus</name>
    <dbReference type="NCBI Taxonomy" id="212818"/>
    <lineage>
        <taxon>Eukaryota</taxon>
        <taxon>Fungi</taxon>
        <taxon>Dikarya</taxon>
        <taxon>Ascomycota</taxon>
        <taxon>Pezizomycotina</taxon>
        <taxon>Eurotiomycetes</taxon>
        <taxon>Chaetothyriomycetidae</taxon>
        <taxon>Chaetothyriales</taxon>
        <taxon>Herpotrichiellaceae</taxon>
        <taxon>Exophiala</taxon>
    </lineage>
</organism>
<dbReference type="GeneID" id="27325980"/>